<evidence type="ECO:0000259" key="5">
    <source>
        <dbReference type="PROSITE" id="PS50977"/>
    </source>
</evidence>
<dbReference type="PANTHER" id="PTHR47506:SF10">
    <property type="entry name" value="TRANSCRIPTIONAL REGULATORY PROTEIN"/>
    <property type="match status" value="1"/>
</dbReference>
<keyword evidence="1" id="KW-0805">Transcription regulation</keyword>
<dbReference type="EMBL" id="VWXF01000004">
    <property type="protein sequence ID" value="NIF22223.1"/>
    <property type="molecule type" value="Genomic_DNA"/>
</dbReference>
<dbReference type="Pfam" id="PF16925">
    <property type="entry name" value="TetR_C_13"/>
    <property type="match status" value="1"/>
</dbReference>
<dbReference type="Gene3D" id="1.10.10.60">
    <property type="entry name" value="Homeodomain-like"/>
    <property type="match status" value="1"/>
</dbReference>
<evidence type="ECO:0000313" key="7">
    <source>
        <dbReference type="Proteomes" id="UP001515683"/>
    </source>
</evidence>
<dbReference type="InterPro" id="IPR009057">
    <property type="entry name" value="Homeodomain-like_sf"/>
</dbReference>
<dbReference type="InterPro" id="IPR023772">
    <property type="entry name" value="DNA-bd_HTH_TetR-type_CS"/>
</dbReference>
<dbReference type="SUPFAM" id="SSF46689">
    <property type="entry name" value="Homeodomain-like"/>
    <property type="match status" value="1"/>
</dbReference>
<proteinExistence type="predicted"/>
<name>A0ABX0RA28_9GAMM</name>
<dbReference type="InterPro" id="IPR001647">
    <property type="entry name" value="HTH_TetR"/>
</dbReference>
<protein>
    <submittedName>
        <fullName evidence="6">TetR/AcrR family transcriptional regulator</fullName>
    </submittedName>
</protein>
<dbReference type="InterPro" id="IPR011075">
    <property type="entry name" value="TetR_C"/>
</dbReference>
<dbReference type="PROSITE" id="PS01081">
    <property type="entry name" value="HTH_TETR_1"/>
    <property type="match status" value="1"/>
</dbReference>
<comment type="caution">
    <text evidence="6">The sequence shown here is derived from an EMBL/GenBank/DDBJ whole genome shotgun (WGS) entry which is preliminary data.</text>
</comment>
<dbReference type="RefSeq" id="WP_167014733.1">
    <property type="nucleotide sequence ID" value="NZ_VWXF01000004.1"/>
</dbReference>
<keyword evidence="7" id="KW-1185">Reference proteome</keyword>
<dbReference type="PANTHER" id="PTHR47506">
    <property type="entry name" value="TRANSCRIPTIONAL REGULATORY PROTEIN"/>
    <property type="match status" value="1"/>
</dbReference>
<evidence type="ECO:0000256" key="4">
    <source>
        <dbReference type="PROSITE-ProRule" id="PRU00335"/>
    </source>
</evidence>
<reference evidence="6 7" key="1">
    <citation type="journal article" date="2019" name="bioRxiv">
        <title>Bacteria contribute to plant secondary compound degradation in a generalist herbivore system.</title>
        <authorList>
            <person name="Francoeur C.B."/>
            <person name="Khadempour L."/>
            <person name="Moreira-Soto R.D."/>
            <person name="Gotting K."/>
            <person name="Book A.J."/>
            <person name="Pinto-Tomas A.A."/>
            <person name="Keefover-Ring K."/>
            <person name="Currie C.R."/>
        </authorList>
    </citation>
    <scope>NUCLEOTIDE SEQUENCE [LARGE SCALE GENOMIC DNA]</scope>
    <source>
        <strain evidence="6">Acro-835</strain>
    </source>
</reference>
<evidence type="ECO:0000256" key="1">
    <source>
        <dbReference type="ARBA" id="ARBA00023015"/>
    </source>
</evidence>
<gene>
    <name evidence="6" type="ORF">F3J40_11500</name>
</gene>
<evidence type="ECO:0000256" key="3">
    <source>
        <dbReference type="ARBA" id="ARBA00023163"/>
    </source>
</evidence>
<dbReference type="Pfam" id="PF00440">
    <property type="entry name" value="TetR_N"/>
    <property type="match status" value="1"/>
</dbReference>
<accession>A0ABX0RA28</accession>
<feature type="domain" description="HTH tetR-type" evidence="5">
    <location>
        <begin position="14"/>
        <end position="74"/>
    </location>
</feature>
<evidence type="ECO:0000256" key="2">
    <source>
        <dbReference type="ARBA" id="ARBA00023125"/>
    </source>
</evidence>
<evidence type="ECO:0000313" key="6">
    <source>
        <dbReference type="EMBL" id="NIF22223.1"/>
    </source>
</evidence>
<feature type="DNA-binding region" description="H-T-H motif" evidence="4">
    <location>
        <begin position="37"/>
        <end position="56"/>
    </location>
</feature>
<organism evidence="6 7">
    <name type="scientific">Candidatus Pantoea multigeneris</name>
    <dbReference type="NCBI Taxonomy" id="2608357"/>
    <lineage>
        <taxon>Bacteria</taxon>
        <taxon>Pseudomonadati</taxon>
        <taxon>Pseudomonadota</taxon>
        <taxon>Gammaproteobacteria</taxon>
        <taxon>Enterobacterales</taxon>
        <taxon>Erwiniaceae</taxon>
        <taxon>Pantoea</taxon>
    </lineage>
</organism>
<dbReference type="InterPro" id="IPR036271">
    <property type="entry name" value="Tet_transcr_reg_TetR-rel_C_sf"/>
</dbReference>
<dbReference type="Gene3D" id="1.10.357.10">
    <property type="entry name" value="Tetracycline Repressor, domain 2"/>
    <property type="match status" value="1"/>
</dbReference>
<dbReference type="PROSITE" id="PS50977">
    <property type="entry name" value="HTH_TETR_2"/>
    <property type="match status" value="1"/>
</dbReference>
<dbReference type="Proteomes" id="UP001515683">
    <property type="component" value="Unassembled WGS sequence"/>
</dbReference>
<dbReference type="SUPFAM" id="SSF48498">
    <property type="entry name" value="Tetracyclin repressor-like, C-terminal domain"/>
    <property type="match status" value="1"/>
</dbReference>
<sequence length="200" mass="22683">MSLTPRRERGRPREFDLNQALDNAMLVFRRQGFHGASITDLGAAMQLTAGSIYKAFGDKHGLFLQVFERYLQLRHQALRHALENQPDGRSAIKQLLQFYFDSSRDLQGRLGCMVVNSTVEQNLLEEPLAQRVREIVLSNRTRLVQLIEQGQQDGSVNPDIHAQAGAEMLLCVLFGMRVVAKNDNLQHEEQSLALILKMLD</sequence>
<keyword evidence="2 4" id="KW-0238">DNA-binding</keyword>
<keyword evidence="3" id="KW-0804">Transcription</keyword>